<accession>A0AAU3I6C9</accession>
<sequence>MSDKMLDKLAKILNKAENASTPEEAAAYMKKAQTLATLTSLDLAVARQRTAKNELREQPTHKSITIGQPRKQNNARLVNLFLAIAYANDVRTNIAMNSTYVIAFGMPSDIEVVETLYASLLYQMVESANAWLKTGEYKKEKVRGKKKVWDSYWHQWDHETVWKPMDGRTARANFYDAFTGRISARLLEARQEALEAAKQKSYSVPSTGVDGQEYEIEVSAALVLFDKKKEVSDYLAAKSTAKGTWKGATRTSRSSTARSAGDSAGRSARLGSTRAIGGQRTPVAA</sequence>
<dbReference type="Pfam" id="PF23771">
    <property type="entry name" value="DUF7168"/>
    <property type="match status" value="1"/>
</dbReference>
<feature type="domain" description="DUF7168" evidence="3">
    <location>
        <begin position="77"/>
        <end position="201"/>
    </location>
</feature>
<protein>
    <submittedName>
        <fullName evidence="4">DUF2786 domain-containing protein</fullName>
    </submittedName>
</protein>
<proteinExistence type="predicted"/>
<dbReference type="Pfam" id="PF10979">
    <property type="entry name" value="DUF2786"/>
    <property type="match status" value="1"/>
</dbReference>
<evidence type="ECO:0000256" key="1">
    <source>
        <dbReference type="SAM" id="MobiDB-lite"/>
    </source>
</evidence>
<dbReference type="EMBL" id="CP109546">
    <property type="protein sequence ID" value="WTZ13242.1"/>
    <property type="molecule type" value="Genomic_DNA"/>
</dbReference>
<name>A0AAU3I6C9_9ACTN</name>
<feature type="domain" description="DUF2786" evidence="2">
    <location>
        <begin position="4"/>
        <end position="42"/>
    </location>
</feature>
<evidence type="ECO:0000313" key="4">
    <source>
        <dbReference type="EMBL" id="WTZ13242.1"/>
    </source>
</evidence>
<feature type="region of interest" description="Disordered" evidence="1">
    <location>
        <begin position="245"/>
        <end position="285"/>
    </location>
</feature>
<reference evidence="4" key="1">
    <citation type="submission" date="2022-10" db="EMBL/GenBank/DDBJ databases">
        <title>The complete genomes of actinobacterial strains from the NBC collection.</title>
        <authorList>
            <person name="Joergensen T.S."/>
            <person name="Alvarez Arevalo M."/>
            <person name="Sterndorff E.B."/>
            <person name="Faurdal D."/>
            <person name="Vuksanovic O."/>
            <person name="Mourched A.-S."/>
            <person name="Charusanti P."/>
            <person name="Shaw S."/>
            <person name="Blin K."/>
            <person name="Weber T."/>
        </authorList>
    </citation>
    <scope>NUCLEOTIDE SEQUENCE</scope>
    <source>
        <strain evidence="4">NBC_01393</strain>
    </source>
</reference>
<gene>
    <name evidence="4" type="ORF">OG699_37925</name>
</gene>
<organism evidence="4">
    <name type="scientific">Streptomyces sp. NBC_01393</name>
    <dbReference type="NCBI Taxonomy" id="2903851"/>
    <lineage>
        <taxon>Bacteria</taxon>
        <taxon>Bacillati</taxon>
        <taxon>Actinomycetota</taxon>
        <taxon>Actinomycetes</taxon>
        <taxon>Kitasatosporales</taxon>
        <taxon>Streptomycetaceae</taxon>
        <taxon>Streptomyces</taxon>
    </lineage>
</organism>
<dbReference type="InterPro" id="IPR055592">
    <property type="entry name" value="DUF7168"/>
</dbReference>
<dbReference type="AlphaFoldDB" id="A0AAU3I6C9"/>
<dbReference type="InterPro" id="IPR024498">
    <property type="entry name" value="DUF2786"/>
</dbReference>
<evidence type="ECO:0000259" key="2">
    <source>
        <dbReference type="Pfam" id="PF10979"/>
    </source>
</evidence>
<feature type="compositionally biased region" description="Low complexity" evidence="1">
    <location>
        <begin position="247"/>
        <end position="272"/>
    </location>
</feature>
<evidence type="ECO:0000259" key="3">
    <source>
        <dbReference type="Pfam" id="PF23771"/>
    </source>
</evidence>